<dbReference type="EMBL" id="UGQA01000001">
    <property type="protein sequence ID" value="STY95057.1"/>
    <property type="molecule type" value="Genomic_DNA"/>
</dbReference>
<dbReference type="Pfam" id="PF10122">
    <property type="entry name" value="Zn_ribbon_Com"/>
    <property type="match status" value="1"/>
</dbReference>
<sequence length="78" mass="8843">MQDYRCNACAKLLFRIAGEAVVAVKCPRCKTLNQLTLTASINPNAIERPCLERPERHYPRGCHDATFTPSLQSQRQQL</sequence>
<organism evidence="1 2">
    <name type="scientific">Faucicola atlantae</name>
    <dbReference type="NCBI Taxonomy" id="34059"/>
    <lineage>
        <taxon>Bacteria</taxon>
        <taxon>Pseudomonadati</taxon>
        <taxon>Pseudomonadota</taxon>
        <taxon>Gammaproteobacteria</taxon>
        <taxon>Moraxellales</taxon>
        <taxon>Moraxellaceae</taxon>
        <taxon>Faucicola</taxon>
    </lineage>
</organism>
<evidence type="ECO:0000313" key="2">
    <source>
        <dbReference type="Proteomes" id="UP000255193"/>
    </source>
</evidence>
<dbReference type="AlphaFoldDB" id="A0A378Q783"/>
<dbReference type="InterPro" id="IPR019294">
    <property type="entry name" value="Translation_reg_Com"/>
</dbReference>
<dbReference type="RefSeq" id="WP_079352123.1">
    <property type="nucleotide sequence ID" value="NZ_MXAO01000048.1"/>
</dbReference>
<dbReference type="Proteomes" id="UP000255193">
    <property type="component" value="Unassembled WGS sequence"/>
</dbReference>
<evidence type="ECO:0000313" key="1">
    <source>
        <dbReference type="EMBL" id="STY95057.1"/>
    </source>
</evidence>
<accession>A0A378Q783</accession>
<proteinExistence type="predicted"/>
<reference evidence="1 2" key="1">
    <citation type="submission" date="2018-06" db="EMBL/GenBank/DDBJ databases">
        <authorList>
            <consortium name="Pathogen Informatics"/>
            <person name="Doyle S."/>
        </authorList>
    </citation>
    <scope>NUCLEOTIDE SEQUENCE [LARGE SCALE GENOMIC DNA]</scope>
    <source>
        <strain evidence="1 2">NCTC11091</strain>
    </source>
</reference>
<gene>
    <name evidence="1" type="ORF">NCTC11091_00842</name>
</gene>
<protein>
    <submittedName>
        <fullName evidence="1">Mu-like prophage protein Com</fullName>
    </submittedName>
</protein>
<name>A0A378Q783_9GAMM</name>